<evidence type="ECO:0000313" key="1">
    <source>
        <dbReference type="EMBL" id="RIB16664.1"/>
    </source>
</evidence>
<gene>
    <name evidence="1" type="ORF">C2G38_2189277</name>
</gene>
<dbReference type="AlphaFoldDB" id="A0A397V2D1"/>
<organism evidence="1 2">
    <name type="scientific">Gigaspora rosea</name>
    <dbReference type="NCBI Taxonomy" id="44941"/>
    <lineage>
        <taxon>Eukaryota</taxon>
        <taxon>Fungi</taxon>
        <taxon>Fungi incertae sedis</taxon>
        <taxon>Mucoromycota</taxon>
        <taxon>Glomeromycotina</taxon>
        <taxon>Glomeromycetes</taxon>
        <taxon>Diversisporales</taxon>
        <taxon>Gigasporaceae</taxon>
        <taxon>Gigaspora</taxon>
    </lineage>
</organism>
<accession>A0A397V2D1</accession>
<keyword evidence="2" id="KW-1185">Reference proteome</keyword>
<protein>
    <submittedName>
        <fullName evidence="1">Uncharacterized protein</fullName>
    </submittedName>
</protein>
<reference evidence="1 2" key="1">
    <citation type="submission" date="2018-06" db="EMBL/GenBank/DDBJ databases">
        <title>Comparative genomics reveals the genomic features of Rhizophagus irregularis, R. cerebriforme, R. diaphanum and Gigaspora rosea, and their symbiotic lifestyle signature.</title>
        <authorList>
            <person name="Morin E."/>
            <person name="San Clemente H."/>
            <person name="Chen E.C.H."/>
            <person name="De La Providencia I."/>
            <person name="Hainaut M."/>
            <person name="Kuo A."/>
            <person name="Kohler A."/>
            <person name="Murat C."/>
            <person name="Tang N."/>
            <person name="Roy S."/>
            <person name="Loubradou J."/>
            <person name="Henrissat B."/>
            <person name="Grigoriev I.V."/>
            <person name="Corradi N."/>
            <person name="Roux C."/>
            <person name="Martin F.M."/>
        </authorList>
    </citation>
    <scope>NUCLEOTIDE SEQUENCE [LARGE SCALE GENOMIC DNA]</scope>
    <source>
        <strain evidence="1 2">DAOM 194757</strain>
    </source>
</reference>
<comment type="caution">
    <text evidence="1">The sequence shown here is derived from an EMBL/GenBank/DDBJ whole genome shotgun (WGS) entry which is preliminary data.</text>
</comment>
<dbReference type="EMBL" id="QKWP01000658">
    <property type="protein sequence ID" value="RIB16664.1"/>
    <property type="molecule type" value="Genomic_DNA"/>
</dbReference>
<sequence>MYVTDEEIDWEELVSSERSSIDEDLLVRTNIISGQPMSLETLPRKLELLQDNELTTTSELEYRGNLGNLDDDVSDIMDHNNITDIGYKINL</sequence>
<evidence type="ECO:0000313" key="2">
    <source>
        <dbReference type="Proteomes" id="UP000266673"/>
    </source>
</evidence>
<name>A0A397V2D1_9GLOM</name>
<proteinExistence type="predicted"/>
<dbReference type="Proteomes" id="UP000266673">
    <property type="component" value="Unassembled WGS sequence"/>
</dbReference>